<organism evidence="2">
    <name type="scientific">marine sediment metagenome</name>
    <dbReference type="NCBI Taxonomy" id="412755"/>
    <lineage>
        <taxon>unclassified sequences</taxon>
        <taxon>metagenomes</taxon>
        <taxon>ecological metagenomes</taxon>
    </lineage>
</organism>
<dbReference type="EMBL" id="LAZR01040790">
    <property type="protein sequence ID" value="KKL13601.1"/>
    <property type="molecule type" value="Genomic_DNA"/>
</dbReference>
<proteinExistence type="predicted"/>
<comment type="caution">
    <text evidence="2">The sequence shown here is derived from an EMBL/GenBank/DDBJ whole genome shotgun (WGS) entry which is preliminary data.</text>
</comment>
<gene>
    <name evidence="2" type="ORF">LCGC14_2524110</name>
</gene>
<evidence type="ECO:0000313" key="2">
    <source>
        <dbReference type="EMBL" id="KKL13601.1"/>
    </source>
</evidence>
<feature type="non-terminal residue" evidence="2">
    <location>
        <position position="224"/>
    </location>
</feature>
<accession>A0A0F9D723</accession>
<sequence>MRIIVHEYAGHPFQLELSRELARRGHDVLHLYTTSSGGPKAGFPTKAEGSLDVRNINIGTVNKRGLLCRRRQEAEYGRAALETIQNWQPDVVVSANTPLDAQRQLLAWSKSNRVPFVFWLQDVISIAMRSLLRKRIGPLATPVSAWYGALEAKMLRESDAVVCISDDFTDILSKWGVSDDRVTMIANWASIEEIPVLSKRNDFSEAHGLSDKFVILYSGTLGMK</sequence>
<feature type="domain" description="Glycosyltransferase subfamily 4-like N-terminal" evidence="1">
    <location>
        <begin position="15"/>
        <end position="189"/>
    </location>
</feature>
<protein>
    <recommendedName>
        <fullName evidence="1">Glycosyltransferase subfamily 4-like N-terminal domain-containing protein</fullName>
    </recommendedName>
</protein>
<dbReference type="SUPFAM" id="SSF53756">
    <property type="entry name" value="UDP-Glycosyltransferase/glycogen phosphorylase"/>
    <property type="match status" value="1"/>
</dbReference>
<dbReference type="AlphaFoldDB" id="A0A0F9D723"/>
<dbReference type="InterPro" id="IPR028098">
    <property type="entry name" value="Glyco_trans_4-like_N"/>
</dbReference>
<dbReference type="Pfam" id="PF13439">
    <property type="entry name" value="Glyco_transf_4"/>
    <property type="match status" value="1"/>
</dbReference>
<name>A0A0F9D723_9ZZZZ</name>
<evidence type="ECO:0000259" key="1">
    <source>
        <dbReference type="Pfam" id="PF13439"/>
    </source>
</evidence>
<dbReference type="Gene3D" id="3.40.50.2000">
    <property type="entry name" value="Glycogen Phosphorylase B"/>
    <property type="match status" value="1"/>
</dbReference>
<reference evidence="2" key="1">
    <citation type="journal article" date="2015" name="Nature">
        <title>Complex archaea that bridge the gap between prokaryotes and eukaryotes.</title>
        <authorList>
            <person name="Spang A."/>
            <person name="Saw J.H."/>
            <person name="Jorgensen S.L."/>
            <person name="Zaremba-Niedzwiedzka K."/>
            <person name="Martijn J."/>
            <person name="Lind A.E."/>
            <person name="van Eijk R."/>
            <person name="Schleper C."/>
            <person name="Guy L."/>
            <person name="Ettema T.J."/>
        </authorList>
    </citation>
    <scope>NUCLEOTIDE SEQUENCE</scope>
</reference>